<dbReference type="EMBL" id="JADNRY010000179">
    <property type="protein sequence ID" value="KAF9062187.1"/>
    <property type="molecule type" value="Genomic_DNA"/>
</dbReference>
<feature type="domain" description="DUF6533" evidence="2">
    <location>
        <begin position="1"/>
        <end position="33"/>
    </location>
</feature>
<keyword evidence="1" id="KW-1133">Transmembrane helix</keyword>
<evidence type="ECO:0000256" key="1">
    <source>
        <dbReference type="SAM" id="Phobius"/>
    </source>
</evidence>
<feature type="transmembrane region" description="Helical" evidence="1">
    <location>
        <begin position="20"/>
        <end position="42"/>
    </location>
</feature>
<accession>A0A9P5PGC9</accession>
<dbReference type="Pfam" id="PF20151">
    <property type="entry name" value="DUF6533"/>
    <property type="match status" value="1"/>
</dbReference>
<sequence>DFFLTLPAEIQLIWSRQLTGSSMILIMSRYSLLLAQVFQLIFNIKLPGQTLTDTSCSAAYLISQISYDTTEVAVKLLSILRVYALFGQRRSLLILLCPFIIATLEMSAYPAFLPLIHCIDCSIFLMLVVRLLFTGNISSGQLIYILVVVISPLLRLIFDSIIFILTLIKTAGYIMQSRKSGTHGIAEVVLRDGQ</sequence>
<dbReference type="OrthoDB" id="3346251at2759"/>
<feature type="non-terminal residue" evidence="3">
    <location>
        <position position="194"/>
    </location>
</feature>
<name>A0A9P5PGC9_9AGAR</name>
<dbReference type="Proteomes" id="UP000772434">
    <property type="component" value="Unassembled WGS sequence"/>
</dbReference>
<keyword evidence="1" id="KW-0812">Transmembrane</keyword>
<evidence type="ECO:0000313" key="3">
    <source>
        <dbReference type="EMBL" id="KAF9062187.1"/>
    </source>
</evidence>
<feature type="transmembrane region" description="Helical" evidence="1">
    <location>
        <begin position="91"/>
        <end position="108"/>
    </location>
</feature>
<organism evidence="3 4">
    <name type="scientific">Rhodocollybia butyracea</name>
    <dbReference type="NCBI Taxonomy" id="206335"/>
    <lineage>
        <taxon>Eukaryota</taxon>
        <taxon>Fungi</taxon>
        <taxon>Dikarya</taxon>
        <taxon>Basidiomycota</taxon>
        <taxon>Agaricomycotina</taxon>
        <taxon>Agaricomycetes</taxon>
        <taxon>Agaricomycetidae</taxon>
        <taxon>Agaricales</taxon>
        <taxon>Marasmiineae</taxon>
        <taxon>Omphalotaceae</taxon>
        <taxon>Rhodocollybia</taxon>
    </lineage>
</organism>
<protein>
    <recommendedName>
        <fullName evidence="2">DUF6533 domain-containing protein</fullName>
    </recommendedName>
</protein>
<keyword evidence="1" id="KW-0472">Membrane</keyword>
<keyword evidence="4" id="KW-1185">Reference proteome</keyword>
<reference evidence="3" key="1">
    <citation type="submission" date="2020-11" db="EMBL/GenBank/DDBJ databases">
        <authorList>
            <consortium name="DOE Joint Genome Institute"/>
            <person name="Ahrendt S."/>
            <person name="Riley R."/>
            <person name="Andreopoulos W."/>
            <person name="Labutti K."/>
            <person name="Pangilinan J."/>
            <person name="Ruiz-Duenas F.J."/>
            <person name="Barrasa J.M."/>
            <person name="Sanchez-Garcia M."/>
            <person name="Camarero S."/>
            <person name="Miyauchi S."/>
            <person name="Serrano A."/>
            <person name="Linde D."/>
            <person name="Babiker R."/>
            <person name="Drula E."/>
            <person name="Ayuso-Fernandez I."/>
            <person name="Pacheco R."/>
            <person name="Padilla G."/>
            <person name="Ferreira P."/>
            <person name="Barriuso J."/>
            <person name="Kellner H."/>
            <person name="Castanera R."/>
            <person name="Alfaro M."/>
            <person name="Ramirez L."/>
            <person name="Pisabarro A.G."/>
            <person name="Kuo A."/>
            <person name="Tritt A."/>
            <person name="Lipzen A."/>
            <person name="He G."/>
            <person name="Yan M."/>
            <person name="Ng V."/>
            <person name="Cullen D."/>
            <person name="Martin F."/>
            <person name="Rosso M.-N."/>
            <person name="Henrissat B."/>
            <person name="Hibbett D."/>
            <person name="Martinez A.T."/>
            <person name="Grigoriev I.V."/>
        </authorList>
    </citation>
    <scope>NUCLEOTIDE SEQUENCE</scope>
    <source>
        <strain evidence="3">AH 40177</strain>
    </source>
</reference>
<evidence type="ECO:0000259" key="2">
    <source>
        <dbReference type="Pfam" id="PF20151"/>
    </source>
</evidence>
<dbReference type="AlphaFoldDB" id="A0A9P5PGC9"/>
<feature type="transmembrane region" description="Helical" evidence="1">
    <location>
        <begin position="142"/>
        <end position="168"/>
    </location>
</feature>
<gene>
    <name evidence="3" type="ORF">BDP27DRAFT_1233938</name>
</gene>
<proteinExistence type="predicted"/>
<dbReference type="InterPro" id="IPR045340">
    <property type="entry name" value="DUF6533"/>
</dbReference>
<evidence type="ECO:0000313" key="4">
    <source>
        <dbReference type="Proteomes" id="UP000772434"/>
    </source>
</evidence>
<comment type="caution">
    <text evidence="3">The sequence shown here is derived from an EMBL/GenBank/DDBJ whole genome shotgun (WGS) entry which is preliminary data.</text>
</comment>